<dbReference type="OrthoDB" id="8222656at2"/>
<proteinExistence type="predicted"/>
<dbReference type="KEGG" id="nmv:NITMOv2_2939"/>
<dbReference type="Proteomes" id="UP000069205">
    <property type="component" value="Chromosome"/>
</dbReference>
<dbReference type="PATRIC" id="fig|42253.5.peg.2909"/>
<evidence type="ECO:0000313" key="1">
    <source>
        <dbReference type="EMBL" id="ALA59344.1"/>
    </source>
</evidence>
<reference evidence="1 2" key="1">
    <citation type="journal article" date="2015" name="Proc. Natl. Acad. Sci. U.S.A.">
        <title>Expanded metabolic versatility of ubiquitous nitrite-oxidizing bacteria from the genus Nitrospira.</title>
        <authorList>
            <person name="Koch H."/>
            <person name="Lucker S."/>
            <person name="Albertsen M."/>
            <person name="Kitzinger K."/>
            <person name="Herbold C."/>
            <person name="Spieck E."/>
            <person name="Nielsen P.H."/>
            <person name="Wagner M."/>
            <person name="Daims H."/>
        </authorList>
    </citation>
    <scope>NUCLEOTIDE SEQUENCE [LARGE SCALE GENOMIC DNA]</scope>
    <source>
        <strain evidence="1 2">NSP M-1</strain>
    </source>
</reference>
<dbReference type="AlphaFoldDB" id="A0A0K2GEQ1"/>
<evidence type="ECO:0008006" key="3">
    <source>
        <dbReference type="Google" id="ProtNLM"/>
    </source>
</evidence>
<name>A0A0K2GEQ1_NITMO</name>
<gene>
    <name evidence="1" type="ORF">NITMOv2_2939</name>
</gene>
<dbReference type="EMBL" id="CP011801">
    <property type="protein sequence ID" value="ALA59344.1"/>
    <property type="molecule type" value="Genomic_DNA"/>
</dbReference>
<sequence length="177" mass="20273">MKIALSQEIYSRLIKHLFSGKTEQVAFLLGMPTDTSPRIRLEQLLCIPPEGFTIQSEYHVSLTDETRAHVIKWAWDHQACLVEAHSHRGYATAAFSPSDIAGFREFVPHVWWRLQGRPYAAFVFTQNEFDALAWTKSPHVAQQVTTLEVDGRQDRLPTAESLHSYMRRAHDAGKRTL</sequence>
<keyword evidence="2" id="KW-1185">Reference proteome</keyword>
<protein>
    <recommendedName>
        <fullName evidence="3">JAB domain-containing protein</fullName>
    </recommendedName>
</protein>
<organism evidence="1 2">
    <name type="scientific">Nitrospira moscoviensis</name>
    <dbReference type="NCBI Taxonomy" id="42253"/>
    <lineage>
        <taxon>Bacteria</taxon>
        <taxon>Pseudomonadati</taxon>
        <taxon>Nitrospirota</taxon>
        <taxon>Nitrospiria</taxon>
        <taxon>Nitrospirales</taxon>
        <taxon>Nitrospiraceae</taxon>
        <taxon>Nitrospira</taxon>
    </lineage>
</organism>
<evidence type="ECO:0000313" key="2">
    <source>
        <dbReference type="Proteomes" id="UP000069205"/>
    </source>
</evidence>
<accession>A0A0K2GEQ1</accession>
<dbReference type="RefSeq" id="WP_053380372.1">
    <property type="nucleotide sequence ID" value="NZ_CP011801.1"/>
</dbReference>
<dbReference type="STRING" id="42253.NITMOv2_2939"/>